<proteinExistence type="inferred from homology"/>
<dbReference type="Proteomes" id="UP001565200">
    <property type="component" value="Unassembled WGS sequence"/>
</dbReference>
<evidence type="ECO:0000256" key="7">
    <source>
        <dbReference type="ARBA" id="ARBA00023136"/>
    </source>
</evidence>
<accession>A0ABV4CWV1</accession>
<evidence type="ECO:0000259" key="9">
    <source>
        <dbReference type="Pfam" id="PF06826"/>
    </source>
</evidence>
<evidence type="ECO:0000256" key="3">
    <source>
        <dbReference type="ARBA" id="ARBA00022448"/>
    </source>
</evidence>
<feature type="domain" description="YidE/YbjL duplication" evidence="9">
    <location>
        <begin position="394"/>
        <end position="562"/>
    </location>
</feature>
<dbReference type="PANTHER" id="PTHR30445:SF9">
    <property type="match status" value="1"/>
</dbReference>
<feature type="transmembrane region" description="Helical" evidence="8">
    <location>
        <begin position="12"/>
        <end position="29"/>
    </location>
</feature>
<dbReference type="InterPro" id="IPR006512">
    <property type="entry name" value="YidE_YbjL"/>
</dbReference>
<protein>
    <submittedName>
        <fullName evidence="10">Aspartate-alanine antiporter</fullName>
    </submittedName>
</protein>
<feature type="transmembrane region" description="Helical" evidence="8">
    <location>
        <begin position="542"/>
        <end position="565"/>
    </location>
</feature>
<evidence type="ECO:0000256" key="5">
    <source>
        <dbReference type="ARBA" id="ARBA00022692"/>
    </source>
</evidence>
<feature type="transmembrane region" description="Helical" evidence="8">
    <location>
        <begin position="482"/>
        <end position="501"/>
    </location>
</feature>
<evidence type="ECO:0000313" key="11">
    <source>
        <dbReference type="Proteomes" id="UP001565200"/>
    </source>
</evidence>
<name>A0ABV4CWV1_9BACT</name>
<gene>
    <name evidence="10" type="primary">aspT</name>
    <name evidence="10" type="ORF">AAK873_09425</name>
</gene>
<feature type="domain" description="YidE/YbjL duplication" evidence="9">
    <location>
        <begin position="15"/>
        <end position="177"/>
    </location>
</feature>
<evidence type="ECO:0000256" key="1">
    <source>
        <dbReference type="ARBA" id="ARBA00004651"/>
    </source>
</evidence>
<reference evidence="10 11" key="1">
    <citation type="submission" date="2024-03" db="EMBL/GenBank/DDBJ databases">
        <title>Mouse gut bacterial collection (mGBC) of GemPharmatech.</title>
        <authorList>
            <person name="He Y."/>
            <person name="Dong L."/>
            <person name="Wu D."/>
            <person name="Gao X."/>
            <person name="Lin Z."/>
        </authorList>
    </citation>
    <scope>NUCLEOTIDE SEQUENCE [LARGE SCALE GENOMIC DNA]</scope>
    <source>
        <strain evidence="10 11">54-13</strain>
    </source>
</reference>
<dbReference type="RefSeq" id="WP_121698515.1">
    <property type="nucleotide sequence ID" value="NZ_JBCLPP010000024.1"/>
</dbReference>
<sequence>MDTFIDILRQYPAIALFLTVGTGFLIGKIRYRSFSIGSVTAVLLTGVLVGQLRISMSGPMKTVFFMMFLFSIGYSVGPQFFRSLRGAGLKQVLFAVIMSSSCFGVTLLIALLLSYSPGETVGLFSGSQTCSALMGVGGDAISRLPLADAIKDRELSIIPVCYAVTYIYGTLGTVIILANFGPKLLGGLEKIRRQTKELEAKLDENSWESDPACVNALRVAAYRAYRVENEFFKDGKTVKETEAELKSQGLPLYVDRIKSGKRIYAANADRIIHKGDTAVLCGRREYIVQDHGLIGPEVSDEKLLSYPLEKIPVLVTKRSVTGKTASALSGQRYMHGIIINSITRHGSNVEISDDTTIEKGDVLLLTGHHSRLKSAAVHIGHMDRPTTSSDLMFVGLAIFIGGVIGAVTIMFGDIPVSFGTSGGALIAGLVFGWLRSKRPTFGHIPDSALWIMNNLGLNVFVAVIGIEAAPSFISGIKEVGPMLLVVGAIGTSLPLLFGLWLGHKIFKFHPAITLGCCAGTRTCTAALGAVQETLGSSLPAMGYTITYAVSNILLVIWGMIAVLIVS</sequence>
<keyword evidence="7 8" id="KW-0472">Membrane</keyword>
<feature type="transmembrane region" description="Helical" evidence="8">
    <location>
        <begin position="508"/>
        <end position="530"/>
    </location>
</feature>
<keyword evidence="6 8" id="KW-1133">Transmembrane helix</keyword>
<dbReference type="NCBIfam" id="TIGR01625">
    <property type="entry name" value="YidE_YbjL_dupl"/>
    <property type="match status" value="1"/>
</dbReference>
<evidence type="ECO:0000313" key="10">
    <source>
        <dbReference type="EMBL" id="MEY8245831.1"/>
    </source>
</evidence>
<dbReference type="SUPFAM" id="SSF116726">
    <property type="entry name" value="TrkA C-terminal domain-like"/>
    <property type="match status" value="1"/>
</dbReference>
<keyword evidence="4" id="KW-1003">Cell membrane</keyword>
<dbReference type="InterPro" id="IPR022457">
    <property type="entry name" value="Asp_Ala_antiprt"/>
</dbReference>
<feature type="transmembrane region" description="Helical" evidence="8">
    <location>
        <begin position="36"/>
        <end position="56"/>
    </location>
</feature>
<dbReference type="Pfam" id="PF06826">
    <property type="entry name" value="Asp-Al_Ex"/>
    <property type="match status" value="2"/>
</dbReference>
<keyword evidence="5 8" id="KW-0812">Transmembrane</keyword>
<evidence type="ECO:0000256" key="8">
    <source>
        <dbReference type="SAM" id="Phobius"/>
    </source>
</evidence>
<dbReference type="InterPro" id="IPR036721">
    <property type="entry name" value="RCK_C_sf"/>
</dbReference>
<feature type="transmembrane region" description="Helical" evidence="8">
    <location>
        <begin position="391"/>
        <end position="411"/>
    </location>
</feature>
<dbReference type="InterPro" id="IPR050144">
    <property type="entry name" value="AAE_transporter"/>
</dbReference>
<evidence type="ECO:0000256" key="2">
    <source>
        <dbReference type="ARBA" id="ARBA00009854"/>
    </source>
</evidence>
<evidence type="ECO:0000256" key="6">
    <source>
        <dbReference type="ARBA" id="ARBA00022989"/>
    </source>
</evidence>
<keyword evidence="11" id="KW-1185">Reference proteome</keyword>
<comment type="caution">
    <text evidence="10">The sequence shown here is derived from an EMBL/GenBank/DDBJ whole genome shotgun (WGS) entry which is preliminary data.</text>
</comment>
<feature type="transmembrane region" description="Helical" evidence="8">
    <location>
        <begin position="157"/>
        <end position="180"/>
    </location>
</feature>
<evidence type="ECO:0000256" key="4">
    <source>
        <dbReference type="ARBA" id="ARBA00022475"/>
    </source>
</evidence>
<feature type="transmembrane region" description="Helical" evidence="8">
    <location>
        <begin position="93"/>
        <end position="115"/>
    </location>
</feature>
<feature type="transmembrane region" description="Helical" evidence="8">
    <location>
        <begin position="62"/>
        <end position="81"/>
    </location>
</feature>
<feature type="transmembrane region" description="Helical" evidence="8">
    <location>
        <begin position="455"/>
        <end position="476"/>
    </location>
</feature>
<dbReference type="NCBIfam" id="TIGR03802">
    <property type="entry name" value="Asp_Ala_antiprt"/>
    <property type="match status" value="1"/>
</dbReference>
<comment type="similarity">
    <text evidence="2">Belongs to the AAE transporter (TC 2.A.81) family.</text>
</comment>
<dbReference type="EMBL" id="JBCLPP010000024">
    <property type="protein sequence ID" value="MEY8245831.1"/>
    <property type="molecule type" value="Genomic_DNA"/>
</dbReference>
<dbReference type="PANTHER" id="PTHR30445">
    <property type="entry name" value="K(+)_H(+) ANTIPORTER SUBUNIT KHTT"/>
    <property type="match status" value="1"/>
</dbReference>
<comment type="subcellular location">
    <subcellularLocation>
        <location evidence="1">Cell membrane</location>
        <topology evidence="1">Multi-pass membrane protein</topology>
    </subcellularLocation>
</comment>
<feature type="transmembrane region" description="Helical" evidence="8">
    <location>
        <begin position="417"/>
        <end position="434"/>
    </location>
</feature>
<organism evidence="10 11">
    <name type="scientific">Heminiphilus faecis</name>
    <dbReference type="NCBI Taxonomy" id="2601703"/>
    <lineage>
        <taxon>Bacteria</taxon>
        <taxon>Pseudomonadati</taxon>
        <taxon>Bacteroidota</taxon>
        <taxon>Bacteroidia</taxon>
        <taxon>Bacteroidales</taxon>
        <taxon>Muribaculaceae</taxon>
        <taxon>Heminiphilus</taxon>
    </lineage>
</organism>
<keyword evidence="3" id="KW-0813">Transport</keyword>